<reference evidence="2" key="1">
    <citation type="submission" date="2022-11" db="UniProtKB">
        <authorList>
            <consortium name="WormBaseParasite"/>
        </authorList>
    </citation>
    <scope>IDENTIFICATION</scope>
</reference>
<name>A0A914W551_9BILA</name>
<keyword evidence="1" id="KW-1185">Reference proteome</keyword>
<evidence type="ECO:0000313" key="1">
    <source>
        <dbReference type="Proteomes" id="UP000887566"/>
    </source>
</evidence>
<dbReference type="AlphaFoldDB" id="A0A914W551"/>
<proteinExistence type="predicted"/>
<dbReference type="WBParaSite" id="PSAMB.scaffold3165size19413.g20618.t1">
    <property type="protein sequence ID" value="PSAMB.scaffold3165size19413.g20618.t1"/>
    <property type="gene ID" value="PSAMB.scaffold3165size19413.g20618"/>
</dbReference>
<organism evidence="1 2">
    <name type="scientific">Plectus sambesii</name>
    <dbReference type="NCBI Taxonomy" id="2011161"/>
    <lineage>
        <taxon>Eukaryota</taxon>
        <taxon>Metazoa</taxon>
        <taxon>Ecdysozoa</taxon>
        <taxon>Nematoda</taxon>
        <taxon>Chromadorea</taxon>
        <taxon>Plectida</taxon>
        <taxon>Plectina</taxon>
        <taxon>Plectoidea</taxon>
        <taxon>Plectidae</taxon>
        <taxon>Plectus</taxon>
    </lineage>
</organism>
<protein>
    <submittedName>
        <fullName evidence="2">Uncharacterized protein</fullName>
    </submittedName>
</protein>
<evidence type="ECO:0000313" key="2">
    <source>
        <dbReference type="WBParaSite" id="PSAMB.scaffold3165size19413.g20618.t1"/>
    </source>
</evidence>
<accession>A0A914W551</accession>
<sequence length="320" mass="34054">MYQIVPRAQRDCFSTAFNAALHLPKKPSNEQSDRHSAAVHRIINVRQSIAKSAALDSTVPTAYRIPPASSSPTAAKDNPRFPICSLRLEQPLSRDRTKATPFSNVGVNSGIGVGWQGGGSGSGFGGGGLGGAGFGGPGAFYPGAYQPVSGTGGYPYNGLGYPYGGYPYGGQFLGNTYQATRFGGGTDPFGLRPGIDCRICPVGLPYWAGFFNQRAKRDTTPAESAKPKSRKKRLGLPGVSQCVSFPSCVTYSKRSKRTFGLRSSCIECEPGYQSAAARNKRSFSSGSCTPFPACRTKRDATRRSRPKRTFGSNCQVCIAK</sequence>
<dbReference type="Proteomes" id="UP000887566">
    <property type="component" value="Unplaced"/>
</dbReference>